<name>A0AAU8DR32_9ACTN</name>
<reference evidence="2" key="1">
    <citation type="submission" date="2024-05" db="EMBL/GenBank/DDBJ databases">
        <authorList>
            <person name="Cai S.Y."/>
            <person name="Jin L.M."/>
            <person name="Li H.R."/>
        </authorList>
    </citation>
    <scope>NUCLEOTIDE SEQUENCE</scope>
    <source>
        <strain evidence="2">A5-74</strain>
    </source>
</reference>
<dbReference type="GO" id="GO:0009231">
    <property type="term" value="P:riboflavin biosynthetic process"/>
    <property type="evidence" value="ECO:0007669"/>
    <property type="project" value="InterPro"/>
</dbReference>
<dbReference type="Pfam" id="PF01872">
    <property type="entry name" value="RibD_C"/>
    <property type="match status" value="1"/>
</dbReference>
<organism evidence="2">
    <name type="scientific">Nakamurella sp. A5-74</name>
    <dbReference type="NCBI Taxonomy" id="3158264"/>
    <lineage>
        <taxon>Bacteria</taxon>
        <taxon>Bacillati</taxon>
        <taxon>Actinomycetota</taxon>
        <taxon>Actinomycetes</taxon>
        <taxon>Nakamurellales</taxon>
        <taxon>Nakamurellaceae</taxon>
        <taxon>Nakamurella</taxon>
    </lineage>
</organism>
<evidence type="ECO:0000259" key="1">
    <source>
        <dbReference type="Pfam" id="PF01872"/>
    </source>
</evidence>
<evidence type="ECO:0000313" key="2">
    <source>
        <dbReference type="EMBL" id="XCG63937.1"/>
    </source>
</evidence>
<feature type="domain" description="Bacterial bifunctional deaminase-reductase C-terminal" evidence="1">
    <location>
        <begin position="22"/>
        <end position="180"/>
    </location>
</feature>
<dbReference type="AlphaFoldDB" id="A0AAU8DR32"/>
<dbReference type="InterPro" id="IPR002734">
    <property type="entry name" value="RibDG_C"/>
</dbReference>
<dbReference type="Gene3D" id="3.40.430.10">
    <property type="entry name" value="Dihydrofolate Reductase, subunit A"/>
    <property type="match status" value="1"/>
</dbReference>
<sequence>MSATYTFDIFSTLDGYASHRGDWGGYWGKQGPEFLEHRAAIYREPQRVVLGATTYAENATFADPEFDRSQLDEWILRMYDAPVTVLSGTLTEPHDWQNTTIESGDPVELVTRLKAESDVPLRSHGSLTLNRALLNAGLIDAIQVMVFPVISGSTGVYRIFEGVEDFDLELLDAQTFDGNTQVLTYRPTRHG</sequence>
<dbReference type="SUPFAM" id="SSF53597">
    <property type="entry name" value="Dihydrofolate reductase-like"/>
    <property type="match status" value="1"/>
</dbReference>
<proteinExistence type="predicted"/>
<dbReference type="GO" id="GO:0008703">
    <property type="term" value="F:5-amino-6-(5-phosphoribosylamino)uracil reductase activity"/>
    <property type="evidence" value="ECO:0007669"/>
    <property type="project" value="InterPro"/>
</dbReference>
<protein>
    <submittedName>
        <fullName evidence="2">Dihydrofolate reductase family protein</fullName>
    </submittedName>
</protein>
<dbReference type="EMBL" id="CP159218">
    <property type="protein sequence ID" value="XCG63937.1"/>
    <property type="molecule type" value="Genomic_DNA"/>
</dbReference>
<gene>
    <name evidence="2" type="ORF">ABLG96_00885</name>
</gene>
<dbReference type="InterPro" id="IPR024072">
    <property type="entry name" value="DHFR-like_dom_sf"/>
</dbReference>
<accession>A0AAU8DR32</accession>
<dbReference type="RefSeq" id="WP_353649552.1">
    <property type="nucleotide sequence ID" value="NZ_CP159218.1"/>
</dbReference>